<evidence type="ECO:0000313" key="2">
    <source>
        <dbReference type="Proteomes" id="UP001057402"/>
    </source>
</evidence>
<keyword evidence="2" id="KW-1185">Reference proteome</keyword>
<name>A0ACB9MNG1_9MYRT</name>
<reference evidence="2" key="1">
    <citation type="journal article" date="2023" name="Front. Plant Sci.">
        <title>Chromosomal-level genome assembly of Melastoma candidum provides insights into trichome evolution.</title>
        <authorList>
            <person name="Zhong Y."/>
            <person name="Wu W."/>
            <person name="Sun C."/>
            <person name="Zou P."/>
            <person name="Liu Y."/>
            <person name="Dai S."/>
            <person name="Zhou R."/>
        </authorList>
    </citation>
    <scope>NUCLEOTIDE SEQUENCE [LARGE SCALE GENOMIC DNA]</scope>
</reference>
<accession>A0ACB9MNG1</accession>
<comment type="caution">
    <text evidence="1">The sequence shown here is derived from an EMBL/GenBank/DDBJ whole genome shotgun (WGS) entry which is preliminary data.</text>
</comment>
<protein>
    <submittedName>
        <fullName evidence="1">Uncharacterized protein</fullName>
    </submittedName>
</protein>
<gene>
    <name evidence="1" type="ORF">MLD38_030523</name>
</gene>
<dbReference type="EMBL" id="CM042888">
    <property type="protein sequence ID" value="KAI4325097.1"/>
    <property type="molecule type" value="Genomic_DNA"/>
</dbReference>
<evidence type="ECO:0000313" key="1">
    <source>
        <dbReference type="EMBL" id="KAI4325097.1"/>
    </source>
</evidence>
<sequence>MVSKVTGTAVFLVTLLCALAPGHSEAQGRPRDRFFDNVGDSSAFPVVRENTMEEAWIYCRNELIKRGRAIRNIDRHLLMEVAYGWKSSSLTETNFMETISVLPQRMKVELLECLRSRNLRQKIQLEEKKYIAKEWFLNVIMLVVNWGRDIPRRYLLKKKSTDTRSIAPSPSPGYNIVPQKSRRVGHAPEPSLAWNIVPGPSPSAGPESLHSRTPAPTPDQNFIAEPPKEDFAPISSELSKPQPDDATTAGGLPQTLSHPDMNKEWAKMAIIATVSSAITFLVLALLFTLCVKHNKKRNGPKALPKDDMPLLNLTSDFSAGSSQRSLSITSNKDMSSNFRRASSITPISVVLENPKSPRPDSTLSNTAEPDPAPQASLKPPPGKEALPPPRPQPPPQPRPPPPPKVCRPPPAPPPKLGLRGRGNSASANGYDSNGDTEAPKTKLKPFFWDKVLASPDHSMVWHEIKSGSFQFNEEMMESLFGYNTDNSKMDNKKGSLSGDATPQYIQIIDSKKAQNLSILLRALNLTTEEVCDALTEGNELPGELLQTLLKATPSTDEELKLRMYTGDPSKLGPAERFLKVLIEIPFAFKRVEALLFMTDAEEEESNVRESLETLEVACSKLRESRLFLKLLEAVLKTGNRMNDGTFRGGAQAFRLDTLLKLSDVRGTDGKTTLLHFVAQEIIRSEGIRAARTMREGQSMSSVTSEDLINDLNQESADHYHILGLDIVSGLSAELEDVKKAAIIDADNVSASISKLNQSLGTTKEFLNSELKGVEECKFCDCLESFVDDMEYKVTSLQEEEKRMLALVESTAAYFHGSAGKSEGFRLFAIIRDFLIMLDKVCKEIKESGTKDNSRTARKESPVSSPTQENCQTSDIRQRLFPAILERQQYTSSSEDESPSP</sequence>
<dbReference type="Proteomes" id="UP001057402">
    <property type="component" value="Chromosome 9"/>
</dbReference>
<organism evidence="1 2">
    <name type="scientific">Melastoma candidum</name>
    <dbReference type="NCBI Taxonomy" id="119954"/>
    <lineage>
        <taxon>Eukaryota</taxon>
        <taxon>Viridiplantae</taxon>
        <taxon>Streptophyta</taxon>
        <taxon>Embryophyta</taxon>
        <taxon>Tracheophyta</taxon>
        <taxon>Spermatophyta</taxon>
        <taxon>Magnoliopsida</taxon>
        <taxon>eudicotyledons</taxon>
        <taxon>Gunneridae</taxon>
        <taxon>Pentapetalae</taxon>
        <taxon>rosids</taxon>
        <taxon>malvids</taxon>
        <taxon>Myrtales</taxon>
        <taxon>Melastomataceae</taxon>
        <taxon>Melastomatoideae</taxon>
        <taxon>Melastomateae</taxon>
        <taxon>Melastoma</taxon>
    </lineage>
</organism>
<proteinExistence type="predicted"/>